<evidence type="ECO:0000256" key="15">
    <source>
        <dbReference type="PIRSR" id="PIRSR000977-1"/>
    </source>
</evidence>
<dbReference type="FunFam" id="3.30.420.10:FF:000033">
    <property type="entry name" value="Exodeoxyribonuclease I"/>
    <property type="match status" value="1"/>
</dbReference>
<keyword evidence="10" id="KW-0238">DNA-binding</keyword>
<comment type="function">
    <text evidence="12">Degrades single-stranded DNA (ssDNA) in a highly processive manner. Also functions as a DNA deoxyribophosphodiesterase that releases deoxyribose-phosphate moieties following the cleavage of DNA at an apurinic/apyrimidinic (AP) site by either an AP endonuclease or AP lyase.</text>
</comment>
<dbReference type="PROSITE" id="PS51784">
    <property type="entry name" value="EXOI_SH3"/>
    <property type="match status" value="1"/>
</dbReference>
<evidence type="ECO:0000256" key="12">
    <source>
        <dbReference type="ARBA" id="ARBA00046035"/>
    </source>
</evidence>
<dbReference type="InterPro" id="IPR013520">
    <property type="entry name" value="Ribonucl_H"/>
</dbReference>
<organism evidence="19 20">
    <name type="scientific">Buchnera aphidicola</name>
    <name type="common">Aphis helianthi</name>
    <dbReference type="NCBI Taxonomy" id="2315802"/>
    <lineage>
        <taxon>Bacteria</taxon>
        <taxon>Pseudomonadati</taxon>
        <taxon>Pseudomonadota</taxon>
        <taxon>Gammaproteobacteria</taxon>
        <taxon>Enterobacterales</taxon>
        <taxon>Erwiniaceae</taxon>
        <taxon>Buchnera</taxon>
    </lineage>
</organism>
<dbReference type="GO" id="GO:0046872">
    <property type="term" value="F:metal ion binding"/>
    <property type="evidence" value="ECO:0007669"/>
    <property type="project" value="UniProtKB-KW"/>
</dbReference>
<accession>A0A4D6XLB2</accession>
<evidence type="ECO:0000256" key="13">
    <source>
        <dbReference type="ARBA" id="ARBA00046792"/>
    </source>
</evidence>
<sequence>MNKYNKSFFQKNQFTFLFYDYETFGTHTSLDKPAQFASIRTDKDLNIIKEPECFYCFPPDDYLPEPYSILITKLTPQYTLKNGTNEYEFSRKIYNILTYPNTCIVGYNNINFDDEITRNIFYRNFLDPYEWSWKNNNSRWDLLNIIRVCYLLRPNGIKWPKNDIGLPIFKLSNLTEENNILHNNAHDATSDVYATIKLAKLIKKQQPKLFSFFFKYRKKNELYKLINLENFQPILYVSSCFGSIRNNMSFILPLFFDQYNNNILVAIDLFQDIKKLISYFKKNNYQDISMKTLFNLGVVLVYLNRCPILVPIQLIQIEDAKRLKLKDFYTDIKINLIKSNYFIKNYIKNIISQNNIFQEYANVDLQIYNSFFDLRDKQLIKKISNTQPINLKDIKLNFKDSRLKELFFRYKARNFIFILNTNEKKVWLNHCFKIFHRSILKEYINKIENLLEQFSCDIEKVHLLNKLLKYIFQKYKTLFYQKINLN</sequence>
<comment type="subunit">
    <text evidence="13">Monomer. Interacts with ssb (via C-terminus); this interaction stimulates the exonuclease activity by recruiting the enzyme to its substrate.</text>
</comment>
<dbReference type="AlphaFoldDB" id="A0A4D6XLB2"/>
<evidence type="ECO:0000256" key="9">
    <source>
        <dbReference type="ARBA" id="ARBA00022842"/>
    </source>
</evidence>
<dbReference type="InterPro" id="IPR058561">
    <property type="entry name" value="Exonuc_1_C"/>
</dbReference>
<reference evidence="19 20" key="2">
    <citation type="submission" date="2019-05" db="EMBL/GenBank/DDBJ databases">
        <title>Genome evolution of the obligate endosymbiont Buchnera aphidicola.</title>
        <authorList>
            <person name="Moran N.A."/>
        </authorList>
    </citation>
    <scope>NUCLEOTIDE SEQUENCE [LARGE SCALE GENOMIC DNA]</scope>
    <source>
        <strain evidence="19 20">Ahe</strain>
    </source>
</reference>
<dbReference type="InterPro" id="IPR013620">
    <property type="entry name" value="Exonuc_1_SH3"/>
</dbReference>
<dbReference type="InterPro" id="IPR036397">
    <property type="entry name" value="RNaseH_sf"/>
</dbReference>
<evidence type="ECO:0000259" key="17">
    <source>
        <dbReference type="PROSITE" id="PS51784"/>
    </source>
</evidence>
<keyword evidence="5 16" id="KW-0479">Metal-binding</keyword>
<reference evidence="19 20" key="1">
    <citation type="submission" date="2018-12" db="EMBL/GenBank/DDBJ databases">
        <authorList>
            <person name="Chong R.A."/>
        </authorList>
    </citation>
    <scope>NUCLEOTIDE SEQUENCE [LARGE SCALE GENOMIC DNA]</scope>
    <source>
        <strain evidence="19 20">Ahe</strain>
    </source>
</reference>
<feature type="binding site" evidence="16">
    <location>
        <position position="191"/>
    </location>
    <ligand>
        <name>Mg(2+)</name>
        <dbReference type="ChEBI" id="CHEBI:18420"/>
        <label>2</label>
    </ligand>
</feature>
<feature type="binding site" evidence="15">
    <location>
        <position position="170"/>
    </location>
    <ligand>
        <name>substrate</name>
    </ligand>
</feature>
<dbReference type="Pfam" id="PF08411">
    <property type="entry name" value="ExoI_SH3"/>
    <property type="match status" value="1"/>
</dbReference>
<feature type="domain" description="ExoI C-terminal" evidence="18">
    <location>
        <begin position="359"/>
        <end position="475"/>
    </location>
</feature>
<evidence type="ECO:0000313" key="20">
    <source>
        <dbReference type="Proteomes" id="UP000298759"/>
    </source>
</evidence>
<evidence type="ECO:0000256" key="3">
    <source>
        <dbReference type="ARBA" id="ARBA00019900"/>
    </source>
</evidence>
<comment type="catalytic activity">
    <reaction evidence="1 14">
        <text>Exonucleolytic cleavage in the 3'- to 5'-direction to yield nucleoside 5'-phosphates.</text>
        <dbReference type="EC" id="3.1.11.1"/>
    </reaction>
</comment>
<dbReference type="SUPFAM" id="SSF53098">
    <property type="entry name" value="Ribonuclease H-like"/>
    <property type="match status" value="1"/>
</dbReference>
<evidence type="ECO:0000256" key="10">
    <source>
        <dbReference type="ARBA" id="ARBA00023125"/>
    </source>
</evidence>
<dbReference type="Gene3D" id="1.10.287.1240">
    <property type="match status" value="1"/>
</dbReference>
<keyword evidence="9 16" id="KW-0460">Magnesium</keyword>
<feature type="domain" description="ExoI SH3-like" evidence="17">
    <location>
        <begin position="207"/>
        <end position="355"/>
    </location>
</feature>
<dbReference type="GO" id="GO:0003677">
    <property type="term" value="F:DNA binding"/>
    <property type="evidence" value="ECO:0007669"/>
    <property type="project" value="UniProtKB-KW"/>
</dbReference>
<evidence type="ECO:0000259" key="18">
    <source>
        <dbReference type="PROSITE" id="PS51785"/>
    </source>
</evidence>
<evidence type="ECO:0000256" key="1">
    <source>
        <dbReference type="ARBA" id="ARBA00000563"/>
    </source>
</evidence>
<evidence type="ECO:0000256" key="16">
    <source>
        <dbReference type="PIRSR" id="PIRSR000977-2"/>
    </source>
</evidence>
<dbReference type="Gene3D" id="1.20.1280.70">
    <property type="entry name" value="Exonuclease ExoI, domain 3"/>
    <property type="match status" value="1"/>
</dbReference>
<dbReference type="InterPro" id="IPR038649">
    <property type="entry name" value="EXOI_SH3_sf"/>
</dbReference>
<dbReference type="GO" id="GO:0008310">
    <property type="term" value="F:single-stranded DNA 3'-5' DNA exonuclease activity"/>
    <property type="evidence" value="ECO:0007669"/>
    <property type="project" value="UniProtKB-EC"/>
</dbReference>
<keyword evidence="4 14" id="KW-0540">Nuclease</keyword>
<evidence type="ECO:0000256" key="14">
    <source>
        <dbReference type="PIRNR" id="PIRNR000977"/>
    </source>
</evidence>
<feature type="binding site" evidence="16">
    <location>
        <position position="20"/>
    </location>
    <ligand>
        <name>Mg(2+)</name>
        <dbReference type="ChEBI" id="CHEBI:18420"/>
        <label>1</label>
    </ligand>
</feature>
<dbReference type="NCBIfam" id="NF008746">
    <property type="entry name" value="PRK11779.1"/>
    <property type="match status" value="1"/>
</dbReference>
<evidence type="ECO:0000256" key="8">
    <source>
        <dbReference type="ARBA" id="ARBA00022839"/>
    </source>
</evidence>
<dbReference type="InterPro" id="IPR012337">
    <property type="entry name" value="RNaseH-like_sf"/>
</dbReference>
<dbReference type="RefSeq" id="WP_158340284.1">
    <property type="nucleotide sequence ID" value="NZ_CP034894.1"/>
</dbReference>
<evidence type="ECO:0000313" key="19">
    <source>
        <dbReference type="EMBL" id="QCI17353.1"/>
    </source>
</evidence>
<dbReference type="InterPro" id="IPR023607">
    <property type="entry name" value="Exodeoxyribonuclease_I"/>
</dbReference>
<evidence type="ECO:0000256" key="2">
    <source>
        <dbReference type="ARBA" id="ARBA00012108"/>
    </source>
</evidence>
<dbReference type="CDD" id="cd06138">
    <property type="entry name" value="ExoI_N"/>
    <property type="match status" value="1"/>
</dbReference>
<evidence type="ECO:0000256" key="11">
    <source>
        <dbReference type="ARBA" id="ARBA00023204"/>
    </source>
</evidence>
<dbReference type="OrthoDB" id="9763470at2"/>
<keyword evidence="8 14" id="KW-0269">Exonuclease</keyword>
<evidence type="ECO:0000256" key="6">
    <source>
        <dbReference type="ARBA" id="ARBA00022763"/>
    </source>
</evidence>
<dbReference type="GO" id="GO:0006281">
    <property type="term" value="P:DNA repair"/>
    <property type="evidence" value="ECO:0007669"/>
    <property type="project" value="UniProtKB-KW"/>
</dbReference>
<dbReference type="Gene3D" id="3.30.420.10">
    <property type="entry name" value="Ribonuclease H-like superfamily/Ribonuclease H"/>
    <property type="match status" value="1"/>
</dbReference>
<dbReference type="Pfam" id="PF00929">
    <property type="entry name" value="RNase_T"/>
    <property type="match status" value="1"/>
</dbReference>
<evidence type="ECO:0000256" key="4">
    <source>
        <dbReference type="ARBA" id="ARBA00022722"/>
    </source>
</evidence>
<dbReference type="InterPro" id="IPR034747">
    <property type="entry name" value="EXOI_SH3"/>
</dbReference>
<dbReference type="EMBL" id="CP034894">
    <property type="protein sequence ID" value="QCI17353.1"/>
    <property type="molecule type" value="Genomic_DNA"/>
</dbReference>
<dbReference type="PIRSF" id="PIRSF000977">
    <property type="entry name" value="Exodeoxyribonuclease_I"/>
    <property type="match status" value="1"/>
</dbReference>
<dbReference type="Gene3D" id="3.30.1520.20">
    <property type="entry name" value="Exonuclease ExoI, domain 2"/>
    <property type="match status" value="1"/>
</dbReference>
<dbReference type="Proteomes" id="UP000298759">
    <property type="component" value="Chromosome"/>
</dbReference>
<feature type="binding site" evidence="16">
    <location>
        <position position="22"/>
    </location>
    <ligand>
        <name>Mg(2+)</name>
        <dbReference type="ChEBI" id="CHEBI:18420"/>
        <label>2</label>
    </ligand>
</feature>
<keyword evidence="11 14" id="KW-0234">DNA repair</keyword>
<proteinExistence type="predicted"/>
<protein>
    <recommendedName>
        <fullName evidence="3 14">Exodeoxyribonuclease I</fullName>
        <ecNumber evidence="2 14">3.1.11.1</ecNumber>
    </recommendedName>
</protein>
<feature type="binding site" evidence="15">
    <location>
        <position position="22"/>
    </location>
    <ligand>
        <name>substrate</name>
    </ligand>
</feature>
<dbReference type="EC" id="3.1.11.1" evidence="2 14"/>
<evidence type="ECO:0000256" key="5">
    <source>
        <dbReference type="ARBA" id="ARBA00022723"/>
    </source>
</evidence>
<gene>
    <name evidence="19" type="ORF">D9V62_02830</name>
</gene>
<comment type="cofactor">
    <cofactor evidence="16">
        <name>Mg(2+)</name>
        <dbReference type="ChEBI" id="CHEBI:18420"/>
    </cofactor>
    <text evidence="16">Binds 2 Mg(2+) ions per monomer.</text>
</comment>
<dbReference type="PROSITE" id="PS51785">
    <property type="entry name" value="EXOI_C"/>
    <property type="match status" value="1"/>
</dbReference>
<dbReference type="Pfam" id="PF26016">
    <property type="entry name" value="ExoI_C"/>
    <property type="match status" value="1"/>
</dbReference>
<keyword evidence="7 14" id="KW-0378">Hydrolase</keyword>
<name>A0A4D6XLB2_9GAMM</name>
<evidence type="ECO:0000256" key="7">
    <source>
        <dbReference type="ARBA" id="ARBA00022801"/>
    </source>
</evidence>
<keyword evidence="6 14" id="KW-0227">DNA damage</keyword>